<evidence type="ECO:0000313" key="2">
    <source>
        <dbReference type="EMBL" id="NYE07048.1"/>
    </source>
</evidence>
<dbReference type="InterPro" id="IPR025877">
    <property type="entry name" value="MobA-like_NTP_Trfase"/>
</dbReference>
<accession>A0A852TII9</accession>
<dbReference type="AlphaFoldDB" id="A0A852TII9"/>
<keyword evidence="2" id="KW-0808">Transferase</keyword>
<dbReference type="GO" id="GO:0061602">
    <property type="term" value="F:molybdenum cofactor cytidylyltransferase activity"/>
    <property type="evidence" value="ECO:0007669"/>
    <property type="project" value="UniProtKB-EC"/>
</dbReference>
<dbReference type="SUPFAM" id="SSF53448">
    <property type="entry name" value="Nucleotide-diphospho-sugar transferases"/>
    <property type="match status" value="1"/>
</dbReference>
<keyword evidence="2" id="KW-0548">Nucleotidyltransferase</keyword>
<feature type="domain" description="MobA-like NTP transferase" evidence="1">
    <location>
        <begin position="6"/>
        <end position="165"/>
    </location>
</feature>
<evidence type="ECO:0000259" key="1">
    <source>
        <dbReference type="Pfam" id="PF12804"/>
    </source>
</evidence>
<gene>
    <name evidence="2" type="ORF">F4694_003833</name>
</gene>
<sequence>MPKIGAIILAAGLSKRMGKPKLLLPLNGKPLFRYPLEQAMRNHIQPICLIAGQHIQSFKTESSDLLNVEYIYNPSYEKGMSSSLKIGIENIKNRTDATFIFLADQPFVPDLVIRSMIEQFSKDTRIIRPQYHGNFGHPILIGRSLYDEFLNLEGDQGGKEIINKYKNDTKILSFDHKFWGMDIDTPEDYRKTKQLLK</sequence>
<evidence type="ECO:0000313" key="3">
    <source>
        <dbReference type="Proteomes" id="UP000548423"/>
    </source>
</evidence>
<reference evidence="3" key="2">
    <citation type="submission" date="2020-08" db="EMBL/GenBank/DDBJ databases">
        <title>The Agave Microbiome: Exploring the role of microbial communities in plant adaptations to desert environments.</title>
        <authorList>
            <person name="Partida-Martinez L.P."/>
        </authorList>
    </citation>
    <scope>NUCLEOTIDE SEQUENCE [LARGE SCALE GENOMIC DNA]</scope>
    <source>
        <strain evidence="3">AT2.8</strain>
    </source>
</reference>
<reference evidence="3" key="1">
    <citation type="submission" date="2020-07" db="EMBL/GenBank/DDBJ databases">
        <authorList>
            <person name="Partida-Martinez L."/>
            <person name="Huntemann M."/>
            <person name="Clum A."/>
            <person name="Wang J."/>
            <person name="Palaniappan K."/>
            <person name="Ritter S."/>
            <person name="Chen I.-M."/>
            <person name="Stamatis D."/>
            <person name="Reddy T."/>
            <person name="O'Malley R."/>
            <person name="Daum C."/>
            <person name="Shapiro N."/>
            <person name="Ivanova N."/>
            <person name="Kyrpides N."/>
            <person name="Woyke T."/>
        </authorList>
    </citation>
    <scope>NUCLEOTIDE SEQUENCE [LARGE SCALE GENOMIC DNA]</scope>
    <source>
        <strain evidence="3">AT2.8</strain>
    </source>
</reference>
<organism evidence="2 3">
    <name type="scientific">Neobacillus niacini</name>
    <dbReference type="NCBI Taxonomy" id="86668"/>
    <lineage>
        <taxon>Bacteria</taxon>
        <taxon>Bacillati</taxon>
        <taxon>Bacillota</taxon>
        <taxon>Bacilli</taxon>
        <taxon>Bacillales</taxon>
        <taxon>Bacillaceae</taxon>
        <taxon>Neobacillus</taxon>
    </lineage>
</organism>
<dbReference type="Gene3D" id="3.90.550.10">
    <property type="entry name" value="Spore Coat Polysaccharide Biosynthesis Protein SpsA, Chain A"/>
    <property type="match status" value="1"/>
</dbReference>
<dbReference type="EMBL" id="JACCBX010000008">
    <property type="protein sequence ID" value="NYE07048.1"/>
    <property type="molecule type" value="Genomic_DNA"/>
</dbReference>
<name>A0A852TII9_9BACI</name>
<dbReference type="Proteomes" id="UP000548423">
    <property type="component" value="Unassembled WGS sequence"/>
</dbReference>
<comment type="caution">
    <text evidence="2">The sequence shown here is derived from an EMBL/GenBank/DDBJ whole genome shotgun (WGS) entry which is preliminary data.</text>
</comment>
<dbReference type="PANTHER" id="PTHR43777:SF1">
    <property type="entry name" value="MOLYBDENUM COFACTOR CYTIDYLYLTRANSFERASE"/>
    <property type="match status" value="1"/>
</dbReference>
<dbReference type="InterPro" id="IPR029044">
    <property type="entry name" value="Nucleotide-diphossugar_trans"/>
</dbReference>
<dbReference type="CDD" id="cd04182">
    <property type="entry name" value="GT_2_like_f"/>
    <property type="match status" value="1"/>
</dbReference>
<dbReference type="PANTHER" id="PTHR43777">
    <property type="entry name" value="MOLYBDENUM COFACTOR CYTIDYLYLTRANSFERASE"/>
    <property type="match status" value="1"/>
</dbReference>
<dbReference type="EC" id="2.7.7.76" evidence="2"/>
<protein>
    <submittedName>
        <fullName evidence="2">Molybdenum cofactor cytidylyltransferase</fullName>
        <ecNumber evidence="2">2.7.7.76</ecNumber>
    </submittedName>
</protein>
<dbReference type="Pfam" id="PF12804">
    <property type="entry name" value="NTP_transf_3"/>
    <property type="match status" value="1"/>
</dbReference>
<proteinExistence type="predicted"/>